<organism evidence="3 4">
    <name type="scientific">Streptomyces albireticuli</name>
    <dbReference type="NCBI Taxonomy" id="1940"/>
    <lineage>
        <taxon>Bacteria</taxon>
        <taxon>Bacillati</taxon>
        <taxon>Actinomycetota</taxon>
        <taxon>Actinomycetes</taxon>
        <taxon>Kitasatosporales</taxon>
        <taxon>Streptomycetaceae</taxon>
        <taxon>Streptomyces</taxon>
    </lineage>
</organism>
<reference evidence="3 4" key="1">
    <citation type="submission" date="2017-06" db="EMBL/GenBank/DDBJ databases">
        <title>Streptomyces albireticuli Genome sequencing and assembly.</title>
        <authorList>
            <person name="Wang Y."/>
            <person name="Du B."/>
            <person name="Ding Y."/>
            <person name="Liu H."/>
            <person name="Hou Q."/>
            <person name="Liu K."/>
            <person name="Yao L."/>
            <person name="Wang C."/>
        </authorList>
    </citation>
    <scope>NUCLEOTIDE SEQUENCE [LARGE SCALE GENOMIC DNA]</scope>
    <source>
        <strain evidence="3 4">MDJK11</strain>
    </source>
</reference>
<dbReference type="SUPFAM" id="SSF51261">
    <property type="entry name" value="Duplicated hybrid motif"/>
    <property type="match status" value="1"/>
</dbReference>
<dbReference type="Pfam" id="PF01551">
    <property type="entry name" value="Peptidase_M23"/>
    <property type="match status" value="1"/>
</dbReference>
<feature type="region of interest" description="Disordered" evidence="1">
    <location>
        <begin position="87"/>
        <end position="119"/>
    </location>
</feature>
<evidence type="ECO:0000256" key="1">
    <source>
        <dbReference type="SAM" id="MobiDB-lite"/>
    </source>
</evidence>
<dbReference type="Proteomes" id="UP000195755">
    <property type="component" value="Chromosome"/>
</dbReference>
<feature type="region of interest" description="Disordered" evidence="1">
    <location>
        <begin position="248"/>
        <end position="344"/>
    </location>
</feature>
<name>A0A1Z2L4T8_9ACTN</name>
<dbReference type="CDD" id="cd12797">
    <property type="entry name" value="M23_peptidase"/>
    <property type="match status" value="1"/>
</dbReference>
<dbReference type="OrthoDB" id="5244067at2"/>
<proteinExistence type="predicted"/>
<evidence type="ECO:0000313" key="3">
    <source>
        <dbReference type="EMBL" id="ARZ69288.1"/>
    </source>
</evidence>
<dbReference type="EMBL" id="CP021744">
    <property type="protein sequence ID" value="ARZ69288.1"/>
    <property type="molecule type" value="Genomic_DNA"/>
</dbReference>
<evidence type="ECO:0000313" key="4">
    <source>
        <dbReference type="Proteomes" id="UP000195755"/>
    </source>
</evidence>
<dbReference type="InterPro" id="IPR050570">
    <property type="entry name" value="Cell_wall_metabolism_enzyme"/>
</dbReference>
<dbReference type="GO" id="GO:0004222">
    <property type="term" value="F:metalloendopeptidase activity"/>
    <property type="evidence" value="ECO:0007669"/>
    <property type="project" value="TreeGrafter"/>
</dbReference>
<feature type="compositionally biased region" description="Basic and acidic residues" evidence="1">
    <location>
        <begin position="257"/>
        <end position="314"/>
    </location>
</feature>
<sequence>MPYVTDHAAAHAPEPGHAAEYASEYAPEYEAGYGYGSGYEAEYASGPYTAGYENAHVPEYTADYGSEPLPGPVPGLVPGYMPAYVEPGGRAEPEEASGPVSAGPVVPAPAPSSASARGRHRVAKQRGGTMARSGAVLGVGVMAAVGAGGMASAQDRPPAPISVPDLSGIPGVGAFMSKGDAGTAEKAADGKGKAAAGSGRAAVEAAAAAPGADQPLTRAGLSAEDVARGTATAGEALRARILQQAEYQQNAADDEARDAKTREAVEAQREAARERAAEVKAAKAEAREAAEAEKAEAEAKAKEEKAEAEKREHASSSPSSHGSSHGSSKGSSGSSSGSGAGARSGSYSLPVGSYTLTAGFGQAGNMWSANHTGEDFAAPTGTPVKAVGGGTITQAGWAGAYGYRIVLRLDDGTELWFCHLSSMVVTSGKVAAGDVIGRVGATGNVTGPHLHLEVRPGGAGPVDPLSWLRARGLQP</sequence>
<gene>
    <name evidence="3" type="ORF">SMD11_3663</name>
</gene>
<accession>A0A1Z2L4T8</accession>
<feature type="compositionally biased region" description="Low complexity" evidence="1">
    <location>
        <begin position="96"/>
        <end position="116"/>
    </location>
</feature>
<feature type="domain" description="M23ase beta-sheet core" evidence="2">
    <location>
        <begin position="370"/>
        <end position="464"/>
    </location>
</feature>
<dbReference type="PANTHER" id="PTHR21666:SF270">
    <property type="entry name" value="MUREIN HYDROLASE ACTIVATOR ENVC"/>
    <property type="match status" value="1"/>
</dbReference>
<protein>
    <recommendedName>
        <fullName evidence="2">M23ase beta-sheet core domain-containing protein</fullName>
    </recommendedName>
</protein>
<dbReference type="AlphaFoldDB" id="A0A1Z2L4T8"/>
<dbReference type="InterPro" id="IPR011055">
    <property type="entry name" value="Dup_hybrid_motif"/>
</dbReference>
<dbReference type="Gene3D" id="2.70.70.10">
    <property type="entry name" value="Glucose Permease (Domain IIA)"/>
    <property type="match status" value="1"/>
</dbReference>
<evidence type="ECO:0000259" key="2">
    <source>
        <dbReference type="Pfam" id="PF01551"/>
    </source>
</evidence>
<dbReference type="KEGG" id="salj:SMD11_3663"/>
<dbReference type="InterPro" id="IPR016047">
    <property type="entry name" value="M23ase_b-sheet_dom"/>
</dbReference>
<dbReference type="PANTHER" id="PTHR21666">
    <property type="entry name" value="PEPTIDASE-RELATED"/>
    <property type="match status" value="1"/>
</dbReference>
<feature type="compositionally biased region" description="Low complexity" evidence="1">
    <location>
        <begin position="315"/>
        <end position="335"/>
    </location>
</feature>